<organism evidence="4 5">
    <name type="scientific">Egretta garzetta</name>
    <name type="common">Little egret</name>
    <dbReference type="NCBI Taxonomy" id="188379"/>
    <lineage>
        <taxon>Eukaryota</taxon>
        <taxon>Metazoa</taxon>
        <taxon>Chordata</taxon>
        <taxon>Craniata</taxon>
        <taxon>Vertebrata</taxon>
        <taxon>Euteleostomi</taxon>
        <taxon>Archelosauria</taxon>
        <taxon>Archosauria</taxon>
        <taxon>Dinosauria</taxon>
        <taxon>Saurischia</taxon>
        <taxon>Theropoda</taxon>
        <taxon>Coelurosauria</taxon>
        <taxon>Aves</taxon>
        <taxon>Neognathae</taxon>
        <taxon>Neoaves</taxon>
        <taxon>Aequornithes</taxon>
        <taxon>Pelecaniformes</taxon>
        <taxon>Ardeidae</taxon>
        <taxon>Egretta</taxon>
    </lineage>
</organism>
<dbReference type="STRING" id="188379.A0A091JFP1"/>
<dbReference type="Proteomes" id="UP000053119">
    <property type="component" value="Unassembled WGS sequence"/>
</dbReference>
<dbReference type="Pfam" id="PF00094">
    <property type="entry name" value="VWD"/>
    <property type="match status" value="1"/>
</dbReference>
<evidence type="ECO:0000259" key="3">
    <source>
        <dbReference type="PROSITE" id="PS51233"/>
    </source>
</evidence>
<evidence type="ECO:0000256" key="1">
    <source>
        <dbReference type="ARBA" id="ARBA00023157"/>
    </source>
</evidence>
<evidence type="ECO:0000313" key="5">
    <source>
        <dbReference type="Proteomes" id="UP000053119"/>
    </source>
</evidence>
<name>A0A091JFP1_EGRGA</name>
<proteinExistence type="predicted"/>
<dbReference type="GO" id="GO:0031012">
    <property type="term" value="C:extracellular matrix"/>
    <property type="evidence" value="ECO:0007669"/>
    <property type="project" value="TreeGrafter"/>
</dbReference>
<gene>
    <name evidence="4" type="ORF">Z169_13800</name>
</gene>
<dbReference type="SMART" id="SM00216">
    <property type="entry name" value="VWD"/>
    <property type="match status" value="1"/>
</dbReference>
<feature type="non-terminal residue" evidence="4">
    <location>
        <position position="1"/>
    </location>
</feature>
<dbReference type="EMBL" id="KK501993">
    <property type="protein sequence ID" value="KFP19387.1"/>
    <property type="molecule type" value="Genomic_DNA"/>
</dbReference>
<protein>
    <submittedName>
        <fullName evidence="4">IgGFc-binding protein</fullName>
    </submittedName>
</protein>
<dbReference type="PANTHER" id="PTHR11339">
    <property type="entry name" value="EXTRACELLULAR MATRIX GLYCOPROTEIN RELATED"/>
    <property type="match status" value="1"/>
</dbReference>
<keyword evidence="2" id="KW-0325">Glycoprotein</keyword>
<feature type="non-terminal residue" evidence="4">
    <location>
        <position position="161"/>
    </location>
</feature>
<sequence>KECELMNDQYMFVQEAVSTCWATGDPHYRTFDGKTFDFMGTCTYTLTKTCNSDPTLPIFNVEARNQHRGNPKVSYLASITVQVYSITITVVRSENGIVRVDNHRSHLPISLVHGRLQLQQKGVSVLIKTDFGMQVLYNWDDRVVVKLPGMFSGKVCGLCGN</sequence>
<accession>A0A091JFP1</accession>
<dbReference type="AlphaFoldDB" id="A0A091JFP1"/>
<feature type="domain" description="VWFD" evidence="3">
    <location>
        <begin position="18"/>
        <end position="161"/>
    </location>
</feature>
<dbReference type="InterPro" id="IPR001846">
    <property type="entry name" value="VWF_type-D"/>
</dbReference>
<dbReference type="PROSITE" id="PS51233">
    <property type="entry name" value="VWFD"/>
    <property type="match status" value="1"/>
</dbReference>
<dbReference type="InterPro" id="IPR050780">
    <property type="entry name" value="Mucin_vWF_Thrombospondin_sf"/>
</dbReference>
<keyword evidence="5" id="KW-1185">Reference proteome</keyword>
<keyword evidence="1" id="KW-1015">Disulfide bond</keyword>
<evidence type="ECO:0000256" key="2">
    <source>
        <dbReference type="ARBA" id="ARBA00023180"/>
    </source>
</evidence>
<dbReference type="GO" id="GO:0005615">
    <property type="term" value="C:extracellular space"/>
    <property type="evidence" value="ECO:0007669"/>
    <property type="project" value="TreeGrafter"/>
</dbReference>
<dbReference type="PANTHER" id="PTHR11339:SF373">
    <property type="entry name" value="VWFD DOMAIN-CONTAINING PROTEIN"/>
    <property type="match status" value="1"/>
</dbReference>
<reference evidence="4 5" key="1">
    <citation type="submission" date="2014-04" db="EMBL/GenBank/DDBJ databases">
        <title>Genome evolution of avian class.</title>
        <authorList>
            <person name="Zhang G."/>
            <person name="Li C."/>
        </authorList>
    </citation>
    <scope>NUCLEOTIDE SEQUENCE [LARGE SCALE GENOMIC DNA]</scope>
    <source>
        <strain evidence="4">BGI_Z169</strain>
    </source>
</reference>
<evidence type="ECO:0000313" key="4">
    <source>
        <dbReference type="EMBL" id="KFP19387.1"/>
    </source>
</evidence>